<evidence type="ECO:0000313" key="1">
    <source>
        <dbReference type="EMBL" id="NDK56813.1"/>
    </source>
</evidence>
<evidence type="ECO:0000313" key="2">
    <source>
        <dbReference type="Proteomes" id="UP000478546"/>
    </source>
</evidence>
<keyword evidence="2" id="KW-1185">Reference proteome</keyword>
<accession>A0A6B2H396</accession>
<organism evidence="1 2">
    <name type="scientific">Pontibacter fetidus</name>
    <dbReference type="NCBI Taxonomy" id="2700082"/>
    <lineage>
        <taxon>Bacteria</taxon>
        <taxon>Pseudomonadati</taxon>
        <taxon>Bacteroidota</taxon>
        <taxon>Cytophagia</taxon>
        <taxon>Cytophagales</taxon>
        <taxon>Hymenobacteraceae</taxon>
        <taxon>Pontibacter</taxon>
    </lineage>
</organism>
<dbReference type="Proteomes" id="UP000478546">
    <property type="component" value="Unassembled WGS sequence"/>
</dbReference>
<dbReference type="EMBL" id="JAAEAA010000016">
    <property type="protein sequence ID" value="NDK56813.1"/>
    <property type="molecule type" value="Genomic_DNA"/>
</dbReference>
<gene>
    <name evidence="1" type="ORF">GWO68_12885</name>
</gene>
<dbReference type="AlphaFoldDB" id="A0A6B2H396"/>
<proteinExistence type="predicted"/>
<protein>
    <submittedName>
        <fullName evidence="1">Uncharacterized protein</fullName>
    </submittedName>
</protein>
<sequence length="287" mass="33589">MIKYTYQAWREGKSLPPDLTRLVFFSELTEEDYIRISGEQHKAFKYVVESELKQRIERFLYKFDETALKSHQIELEILGQEEGLAKKKEQFPDAYDIAASNHLKVGEGLTYKEIQKIYSKDNKESEFVLAINCIDSPLRLIVDLEFLQWLKWLHKKEKKAEDVLFSKFYENACDSNHGDILENNNWSSLFKDPTEADKILDLIAEHLSSSGQWLTEPKGRYMVALCTELEYKGYFKNTSNTVKASSFNAQFGLSLNQKNFQPNRRGDADFYRENFSCIPPYKPKKRV</sequence>
<dbReference type="RefSeq" id="WP_162346869.1">
    <property type="nucleotide sequence ID" value="NZ_JAAEAA010000016.1"/>
</dbReference>
<reference evidence="1 2" key="1">
    <citation type="submission" date="2020-01" db="EMBL/GenBank/DDBJ databases">
        <authorList>
            <person name="Kim M.K."/>
        </authorList>
    </citation>
    <scope>NUCLEOTIDE SEQUENCE [LARGE SCALE GENOMIC DNA]</scope>
    <source>
        <strain evidence="1 2">BT213</strain>
    </source>
</reference>
<comment type="caution">
    <text evidence="1">The sequence shown here is derived from an EMBL/GenBank/DDBJ whole genome shotgun (WGS) entry which is preliminary data.</text>
</comment>
<name>A0A6B2H396_9BACT</name>